<dbReference type="EMBL" id="FMYP01000015">
    <property type="protein sequence ID" value="SDC03199.1"/>
    <property type="molecule type" value="Genomic_DNA"/>
</dbReference>
<evidence type="ECO:0000313" key="2">
    <source>
        <dbReference type="EMBL" id="SDC03199.1"/>
    </source>
</evidence>
<dbReference type="InterPro" id="IPR029045">
    <property type="entry name" value="ClpP/crotonase-like_dom_sf"/>
</dbReference>
<feature type="domain" description="Tail specific protease" evidence="1">
    <location>
        <begin position="171"/>
        <end position="371"/>
    </location>
</feature>
<dbReference type="GO" id="GO:0004175">
    <property type="term" value="F:endopeptidase activity"/>
    <property type="evidence" value="ECO:0007669"/>
    <property type="project" value="TreeGrafter"/>
</dbReference>
<organism evidence="2 3">
    <name type="scientific">Williamwhitmania taraxaci</name>
    <dbReference type="NCBI Taxonomy" id="1640674"/>
    <lineage>
        <taxon>Bacteria</taxon>
        <taxon>Pseudomonadati</taxon>
        <taxon>Bacteroidota</taxon>
        <taxon>Bacteroidia</taxon>
        <taxon>Bacteroidales</taxon>
        <taxon>Williamwhitmaniaceae</taxon>
        <taxon>Williamwhitmania</taxon>
    </lineage>
</organism>
<protein>
    <submittedName>
        <fullName evidence="2">C-terminal processing protease CtpA/Prc, contains a PDZ domain</fullName>
    </submittedName>
</protein>
<dbReference type="CDD" id="cd07561">
    <property type="entry name" value="Peptidase_S41_CPP_like"/>
    <property type="match status" value="1"/>
</dbReference>
<dbReference type="GO" id="GO:0030288">
    <property type="term" value="C:outer membrane-bounded periplasmic space"/>
    <property type="evidence" value="ECO:0007669"/>
    <property type="project" value="TreeGrafter"/>
</dbReference>
<reference evidence="2 3" key="1">
    <citation type="submission" date="2016-09" db="EMBL/GenBank/DDBJ databases">
        <authorList>
            <person name="Capua I."/>
            <person name="De Benedictis P."/>
            <person name="Joannis T."/>
            <person name="Lombin L.H."/>
            <person name="Cattoli G."/>
        </authorList>
    </citation>
    <scope>NUCLEOTIDE SEQUENCE [LARGE SCALE GENOMIC DNA]</scope>
    <source>
        <strain evidence="2 3">A7P-90m</strain>
    </source>
</reference>
<dbReference type="GO" id="GO:0006508">
    <property type="term" value="P:proteolysis"/>
    <property type="evidence" value="ECO:0007669"/>
    <property type="project" value="UniProtKB-KW"/>
</dbReference>
<keyword evidence="3" id="KW-1185">Reference proteome</keyword>
<dbReference type="Gene3D" id="2.30.42.10">
    <property type="match status" value="1"/>
</dbReference>
<dbReference type="SUPFAM" id="SSF52096">
    <property type="entry name" value="ClpP/crotonase"/>
    <property type="match status" value="1"/>
</dbReference>
<dbReference type="GO" id="GO:0008236">
    <property type="term" value="F:serine-type peptidase activity"/>
    <property type="evidence" value="ECO:0007669"/>
    <property type="project" value="InterPro"/>
</dbReference>
<evidence type="ECO:0000313" key="3">
    <source>
        <dbReference type="Proteomes" id="UP000199452"/>
    </source>
</evidence>
<dbReference type="PANTHER" id="PTHR32060:SF30">
    <property type="entry name" value="CARBOXY-TERMINAL PROCESSING PROTEASE CTPA"/>
    <property type="match status" value="1"/>
</dbReference>
<keyword evidence="2" id="KW-0378">Hydrolase</keyword>
<dbReference type="InterPro" id="IPR041613">
    <property type="entry name" value="Pept_S41_N"/>
</dbReference>
<sequence length="424" mass="46530">MKKLFVLRVQPLLIMALIVIGFLGCSKDDELTADQDANTQLYAAMKSYYLWYDKMPNIDPANYSDPYKLLEAIKYKEVDRYSFVMSKQEFDDYFNRGVYVGFGFSLAFDAQSNLRIAYIFTDSPLKTLGVTRGWSITQINGSVPTSTNLASLLGPANAGVSATIRLVDLNGVVHEATFTKREVAFNSVLVKKVINVGGKNVGYLAFQSFIANSKDELNNAFQYFNEQGVEELVVDLRYNGGGLTSVATQLASLIIGTGNTTKTFFSYIHNSKQSSLDTTIKFDDNPFALQGITKVAFIGTKATASSSELVINGLKPYMNVKLVGENTYGKPVGMYVFTYKNYAFAPICFSTQNSQDVGDYYSGLEVDVLAADDLSRDFGDLQEESFSKALQSLGISAGIRSRAIAPTALMVTPNSEIGKLTGVY</sequence>
<dbReference type="STRING" id="1640674.SAMN05216323_101517"/>
<accession>A0A1G6I9H3</accession>
<evidence type="ECO:0000259" key="1">
    <source>
        <dbReference type="SMART" id="SM00245"/>
    </source>
</evidence>
<dbReference type="Gene3D" id="3.30.750.170">
    <property type="match status" value="1"/>
</dbReference>
<dbReference type="InterPro" id="IPR036034">
    <property type="entry name" value="PDZ_sf"/>
</dbReference>
<dbReference type="OrthoDB" id="7168509at2"/>
<dbReference type="SMART" id="SM00245">
    <property type="entry name" value="TSPc"/>
    <property type="match status" value="1"/>
</dbReference>
<dbReference type="AlphaFoldDB" id="A0A1G6I9H3"/>
<dbReference type="Proteomes" id="UP000199452">
    <property type="component" value="Unassembled WGS sequence"/>
</dbReference>
<keyword evidence="2" id="KW-0645">Protease</keyword>
<dbReference type="PANTHER" id="PTHR32060">
    <property type="entry name" value="TAIL-SPECIFIC PROTEASE"/>
    <property type="match status" value="1"/>
</dbReference>
<dbReference type="RefSeq" id="WP_092436822.1">
    <property type="nucleotide sequence ID" value="NZ_FMYP01000015.1"/>
</dbReference>
<dbReference type="PROSITE" id="PS51257">
    <property type="entry name" value="PROKAR_LIPOPROTEIN"/>
    <property type="match status" value="1"/>
</dbReference>
<dbReference type="Gene3D" id="3.90.226.10">
    <property type="entry name" value="2-enoyl-CoA Hydratase, Chain A, domain 1"/>
    <property type="match status" value="1"/>
</dbReference>
<gene>
    <name evidence="2" type="ORF">SAMN05216323_101517</name>
</gene>
<proteinExistence type="predicted"/>
<dbReference type="InterPro" id="IPR005151">
    <property type="entry name" value="Tail-specific_protease"/>
</dbReference>
<name>A0A1G6I9H3_9BACT</name>
<dbReference type="GO" id="GO:0007165">
    <property type="term" value="P:signal transduction"/>
    <property type="evidence" value="ECO:0007669"/>
    <property type="project" value="TreeGrafter"/>
</dbReference>
<dbReference type="Pfam" id="PF18294">
    <property type="entry name" value="Pept_S41_N"/>
    <property type="match status" value="1"/>
</dbReference>
<dbReference type="Pfam" id="PF03572">
    <property type="entry name" value="Peptidase_S41"/>
    <property type="match status" value="1"/>
</dbReference>